<proteinExistence type="predicted"/>
<evidence type="ECO:0000256" key="1">
    <source>
        <dbReference type="SAM" id="MobiDB-lite"/>
    </source>
</evidence>
<comment type="caution">
    <text evidence="2">The sequence shown here is derived from an EMBL/GenBank/DDBJ whole genome shotgun (WGS) entry which is preliminary data.</text>
</comment>
<sequence>MTIEVEHLTYKAVGVQPVTDTFHGASSLPTCNIYFLSWLKENLMPQKRDKEKEEEEEEDDDDDDDDTANQKPKYSLFLRYGHASLSLPAECALSK</sequence>
<dbReference type="AlphaFoldDB" id="A0A1A6H7F4"/>
<accession>A0A1A6H7F4</accession>
<feature type="non-terminal residue" evidence="2">
    <location>
        <position position="95"/>
    </location>
</feature>
<dbReference type="EMBL" id="LZPO01044416">
    <property type="protein sequence ID" value="OBS74533.1"/>
    <property type="molecule type" value="Genomic_DNA"/>
</dbReference>
<dbReference type="Proteomes" id="UP000092124">
    <property type="component" value="Unassembled WGS sequence"/>
</dbReference>
<name>A0A1A6H7F4_NEOLE</name>
<gene>
    <name evidence="2" type="ORF">A6R68_14929</name>
</gene>
<organism evidence="2 3">
    <name type="scientific">Neotoma lepida</name>
    <name type="common">Desert woodrat</name>
    <dbReference type="NCBI Taxonomy" id="56216"/>
    <lineage>
        <taxon>Eukaryota</taxon>
        <taxon>Metazoa</taxon>
        <taxon>Chordata</taxon>
        <taxon>Craniata</taxon>
        <taxon>Vertebrata</taxon>
        <taxon>Euteleostomi</taxon>
        <taxon>Mammalia</taxon>
        <taxon>Eutheria</taxon>
        <taxon>Euarchontoglires</taxon>
        <taxon>Glires</taxon>
        <taxon>Rodentia</taxon>
        <taxon>Myomorpha</taxon>
        <taxon>Muroidea</taxon>
        <taxon>Cricetidae</taxon>
        <taxon>Neotominae</taxon>
        <taxon>Neotoma</taxon>
    </lineage>
</organism>
<feature type="compositionally biased region" description="Acidic residues" evidence="1">
    <location>
        <begin position="52"/>
        <end position="67"/>
    </location>
</feature>
<feature type="region of interest" description="Disordered" evidence="1">
    <location>
        <begin position="45"/>
        <end position="70"/>
    </location>
</feature>
<keyword evidence="3" id="KW-1185">Reference proteome</keyword>
<evidence type="ECO:0000313" key="2">
    <source>
        <dbReference type="EMBL" id="OBS74533.1"/>
    </source>
</evidence>
<evidence type="ECO:0000313" key="3">
    <source>
        <dbReference type="Proteomes" id="UP000092124"/>
    </source>
</evidence>
<reference evidence="2 3" key="1">
    <citation type="submission" date="2016-06" db="EMBL/GenBank/DDBJ databases">
        <title>The Draft Genome Sequence and Annotation of the Desert Woodrat Neotoma lepida.</title>
        <authorList>
            <person name="Campbell M."/>
            <person name="Oakeson K.F."/>
            <person name="Yandell M."/>
            <person name="Halpert J.R."/>
            <person name="Dearing D."/>
        </authorList>
    </citation>
    <scope>NUCLEOTIDE SEQUENCE [LARGE SCALE GENOMIC DNA]</scope>
    <source>
        <strain evidence="2">417</strain>
        <tissue evidence="2">Liver</tissue>
    </source>
</reference>
<protein>
    <submittedName>
        <fullName evidence="2">Uncharacterized protein</fullName>
    </submittedName>
</protein>